<feature type="transmembrane region" description="Helical" evidence="9">
    <location>
        <begin position="283"/>
        <end position="307"/>
    </location>
</feature>
<dbReference type="PANTHER" id="PTHR12174">
    <property type="entry name" value="SIGNAL PEPTIDE PEPTIDASE"/>
    <property type="match status" value="1"/>
</dbReference>
<name>A0ABR1XTF7_9PEZI</name>
<dbReference type="InterPro" id="IPR007369">
    <property type="entry name" value="Peptidase_A22B_SPP"/>
</dbReference>
<feature type="region of interest" description="Disordered" evidence="8">
    <location>
        <begin position="495"/>
        <end position="625"/>
    </location>
</feature>
<dbReference type="PANTHER" id="PTHR12174:SF23">
    <property type="entry name" value="MINOR HISTOCOMPATIBILITY ANTIGEN H13"/>
    <property type="match status" value="1"/>
</dbReference>
<feature type="transmembrane region" description="Helical" evidence="9">
    <location>
        <begin position="123"/>
        <end position="140"/>
    </location>
</feature>
<proteinExistence type="inferred from homology"/>
<evidence type="ECO:0000256" key="4">
    <source>
        <dbReference type="ARBA" id="ARBA00022801"/>
    </source>
</evidence>
<keyword evidence="5" id="KW-0256">Endoplasmic reticulum</keyword>
<dbReference type="EMBL" id="JBBWUH010000005">
    <property type="protein sequence ID" value="KAK8166543.1"/>
    <property type="molecule type" value="Genomic_DNA"/>
</dbReference>
<evidence type="ECO:0000256" key="1">
    <source>
        <dbReference type="ARBA" id="ARBA00004477"/>
    </source>
</evidence>
<protein>
    <submittedName>
        <fullName evidence="10">Signal peptide peptidase-domain-containing protein</fullName>
    </submittedName>
</protein>
<reference evidence="10 11" key="1">
    <citation type="journal article" date="2022" name="G3 (Bethesda)">
        <title>Enemy or ally: a genomic approach to elucidate the lifestyle of Phyllosticta citrichinaensis.</title>
        <authorList>
            <person name="Buijs V.A."/>
            <person name="Groenewald J.Z."/>
            <person name="Haridas S."/>
            <person name="LaButti K.M."/>
            <person name="Lipzen A."/>
            <person name="Martin F.M."/>
            <person name="Barry K."/>
            <person name="Grigoriev I.V."/>
            <person name="Crous P.W."/>
            <person name="Seidl M.F."/>
        </authorList>
    </citation>
    <scope>NUCLEOTIDE SEQUENCE [LARGE SCALE GENOMIC DNA]</scope>
    <source>
        <strain evidence="10 11">CBS 129764</strain>
    </source>
</reference>
<evidence type="ECO:0000313" key="10">
    <source>
        <dbReference type="EMBL" id="KAK8166543.1"/>
    </source>
</evidence>
<feature type="transmembrane region" description="Helical" evidence="9">
    <location>
        <begin position="231"/>
        <end position="249"/>
    </location>
</feature>
<keyword evidence="11" id="KW-1185">Reference proteome</keyword>
<keyword evidence="6 9" id="KW-1133">Transmembrane helix</keyword>
<dbReference type="Pfam" id="PF04258">
    <property type="entry name" value="Peptidase_A22B"/>
    <property type="match status" value="1"/>
</dbReference>
<feature type="compositionally biased region" description="Basic and acidic residues" evidence="8">
    <location>
        <begin position="516"/>
        <end position="566"/>
    </location>
</feature>
<gene>
    <name evidence="10" type="ORF">IWX90DRAFT_402204</name>
</gene>
<evidence type="ECO:0000256" key="7">
    <source>
        <dbReference type="ARBA" id="ARBA00023136"/>
    </source>
</evidence>
<evidence type="ECO:0000313" key="11">
    <source>
        <dbReference type="Proteomes" id="UP001456524"/>
    </source>
</evidence>
<evidence type="ECO:0000256" key="8">
    <source>
        <dbReference type="SAM" id="MobiDB-lite"/>
    </source>
</evidence>
<feature type="transmembrane region" description="Helical" evidence="9">
    <location>
        <begin position="463"/>
        <end position="481"/>
    </location>
</feature>
<evidence type="ECO:0000256" key="2">
    <source>
        <dbReference type="ARBA" id="ARBA00006859"/>
    </source>
</evidence>
<keyword evidence="4" id="KW-0378">Hydrolase</keyword>
<dbReference type="SMART" id="SM00730">
    <property type="entry name" value="PSN"/>
    <property type="match status" value="1"/>
</dbReference>
<feature type="transmembrane region" description="Helical" evidence="9">
    <location>
        <begin position="440"/>
        <end position="457"/>
    </location>
</feature>
<dbReference type="Proteomes" id="UP001456524">
    <property type="component" value="Unassembled WGS sequence"/>
</dbReference>
<feature type="transmembrane region" description="Helical" evidence="9">
    <location>
        <begin position="337"/>
        <end position="357"/>
    </location>
</feature>
<sequence length="625" mass="69093">MDDPGPFYELLGKLAYAFTEIQPLIPTYAHLIVSALFPIYAGAHASLSRPTSAAKPHKPKKKVTIAVEQEEEDSEPEEEDEIQKMEGLSPGDALIFPLMAGVTLTGLYFLIKWLKDPAILNKVLNGYFALFGLLSVSRFLTDGMDLIHGIVFPRSYSIGKTVYDVHTRAKVAKPLGSPRAKAISSPLPGIFGQIPLPSSVEAALWKIRNTPKVKLTAKLFVRNIVSAKARIGIFGVAGFVLGLAAVLYFNLVDKPWFLTNLMGFAFSYGALQIMSPTTFSTGTLLLLALFFYDIYMVFFTPMMVVVAKSLDMPIKLLFPRPDVPSKDPNKPPIKQHAMLGLGDVVLPGIMIGLALRFDLYMFYLRRQFCTGVAPVSDSPTSPTADGAEDSDKATETEQAQRSVVHKIPYTSVSGRWGEYLWSATSYHDFTFPTPYFKATMAGYVVGMLATLAAMQIANHPQPALLYLVPGVLISAWATALFRGELKEMWEFSEAVDDEEDETHNDTAKKIGSQSIRSKERAQRFEKRVKNAMEKNTEGDSTADEKGISQPKRDRKSEKEVRDRELFHFSVVAPYSPKKSKRGNQGSNSGADSTDSDEAGKDMKNWSTRIEVDAVDGSPAKRRRVS</sequence>
<comment type="caution">
    <text evidence="10">The sequence shown here is derived from an EMBL/GenBank/DDBJ whole genome shotgun (WGS) entry which is preliminary data.</text>
</comment>
<evidence type="ECO:0000256" key="6">
    <source>
        <dbReference type="ARBA" id="ARBA00022989"/>
    </source>
</evidence>
<feature type="transmembrane region" description="Helical" evidence="9">
    <location>
        <begin position="93"/>
        <end position="111"/>
    </location>
</feature>
<feature type="compositionally biased region" description="Polar residues" evidence="8">
    <location>
        <begin position="582"/>
        <end position="592"/>
    </location>
</feature>
<evidence type="ECO:0000256" key="5">
    <source>
        <dbReference type="ARBA" id="ARBA00022824"/>
    </source>
</evidence>
<comment type="subcellular location">
    <subcellularLocation>
        <location evidence="1">Endoplasmic reticulum membrane</location>
        <topology evidence="1">Multi-pass membrane protein</topology>
    </subcellularLocation>
</comment>
<feature type="region of interest" description="Disordered" evidence="8">
    <location>
        <begin position="374"/>
        <end position="401"/>
    </location>
</feature>
<organism evidence="10 11">
    <name type="scientific">Phyllosticta citrichinensis</name>
    <dbReference type="NCBI Taxonomy" id="1130410"/>
    <lineage>
        <taxon>Eukaryota</taxon>
        <taxon>Fungi</taxon>
        <taxon>Dikarya</taxon>
        <taxon>Ascomycota</taxon>
        <taxon>Pezizomycotina</taxon>
        <taxon>Dothideomycetes</taxon>
        <taxon>Dothideomycetes incertae sedis</taxon>
        <taxon>Botryosphaeriales</taxon>
        <taxon>Phyllostictaceae</taxon>
        <taxon>Phyllosticta</taxon>
    </lineage>
</organism>
<keyword evidence="3 9" id="KW-0812">Transmembrane</keyword>
<accession>A0ABR1XTF7</accession>
<evidence type="ECO:0000256" key="9">
    <source>
        <dbReference type="SAM" id="Phobius"/>
    </source>
</evidence>
<keyword evidence="7 9" id="KW-0472">Membrane</keyword>
<comment type="similarity">
    <text evidence="2">Belongs to the peptidase A22B family.</text>
</comment>
<evidence type="ECO:0000256" key="3">
    <source>
        <dbReference type="ARBA" id="ARBA00022692"/>
    </source>
</evidence>
<dbReference type="InterPro" id="IPR006639">
    <property type="entry name" value="Preselin/SPP"/>
</dbReference>